<evidence type="ECO:0000313" key="3">
    <source>
        <dbReference type="EMBL" id="CAB4974609.1"/>
    </source>
</evidence>
<evidence type="ECO:0000313" key="4">
    <source>
        <dbReference type="EMBL" id="CAB4999605.1"/>
    </source>
</evidence>
<organism evidence="4">
    <name type="scientific">freshwater metagenome</name>
    <dbReference type="NCBI Taxonomy" id="449393"/>
    <lineage>
        <taxon>unclassified sequences</taxon>
        <taxon>metagenomes</taxon>
        <taxon>ecological metagenomes</taxon>
    </lineage>
</organism>
<sequence>MDTELIVEKLRVIEEDLRDLAYDKLRVAAKGDSNAARDEKRVLQARRAIEKAIRALDDLGDDLD</sequence>
<protein>
    <submittedName>
        <fullName evidence="4">Unannotated protein</fullName>
    </submittedName>
</protein>
<dbReference type="EMBL" id="CAFBOR010000001">
    <property type="protein sequence ID" value="CAB4974609.1"/>
    <property type="molecule type" value="Genomic_DNA"/>
</dbReference>
<accession>A0A6J7P543</accession>
<dbReference type="EMBL" id="CAFAAH010000001">
    <property type="protein sequence ID" value="CAB4784590.1"/>
    <property type="molecule type" value="Genomic_DNA"/>
</dbReference>
<gene>
    <name evidence="1" type="ORF">UFOPK2242_01358</name>
    <name evidence="2" type="ORF">UFOPK2996_00005</name>
    <name evidence="3" type="ORF">UFOPK3974_00006</name>
    <name evidence="4" type="ORF">UFOPK4071_00036</name>
</gene>
<dbReference type="EMBL" id="CAEZWM010000207">
    <property type="protein sequence ID" value="CAB4669139.1"/>
    <property type="molecule type" value="Genomic_DNA"/>
</dbReference>
<proteinExistence type="predicted"/>
<dbReference type="AlphaFoldDB" id="A0A6J7P543"/>
<name>A0A6J7P543_9ZZZZ</name>
<evidence type="ECO:0000313" key="1">
    <source>
        <dbReference type="EMBL" id="CAB4669139.1"/>
    </source>
</evidence>
<dbReference type="EMBL" id="CAFBPF010000002">
    <property type="protein sequence ID" value="CAB4999605.1"/>
    <property type="molecule type" value="Genomic_DNA"/>
</dbReference>
<evidence type="ECO:0000313" key="2">
    <source>
        <dbReference type="EMBL" id="CAB4784590.1"/>
    </source>
</evidence>
<reference evidence="4" key="1">
    <citation type="submission" date="2020-05" db="EMBL/GenBank/DDBJ databases">
        <authorList>
            <person name="Chiriac C."/>
            <person name="Salcher M."/>
            <person name="Ghai R."/>
            <person name="Kavagutti S V."/>
        </authorList>
    </citation>
    <scope>NUCLEOTIDE SEQUENCE</scope>
</reference>